<dbReference type="AlphaFoldDB" id="A0A1F7GM35"/>
<dbReference type="SUPFAM" id="SSF52540">
    <property type="entry name" value="P-loop containing nucleoside triphosphate hydrolases"/>
    <property type="match status" value="1"/>
</dbReference>
<dbReference type="Proteomes" id="UP000176850">
    <property type="component" value="Unassembled WGS sequence"/>
</dbReference>
<evidence type="ECO:0000313" key="5">
    <source>
        <dbReference type="EMBL" id="OGK19522.1"/>
    </source>
</evidence>
<name>A0A1F7GM35_9BACT</name>
<reference evidence="5 6" key="1">
    <citation type="journal article" date="2016" name="Nat. Commun.">
        <title>Thousands of microbial genomes shed light on interconnected biogeochemical processes in an aquifer system.</title>
        <authorList>
            <person name="Anantharaman K."/>
            <person name="Brown C.T."/>
            <person name="Hug L.A."/>
            <person name="Sharon I."/>
            <person name="Castelle C.J."/>
            <person name="Probst A.J."/>
            <person name="Thomas B.C."/>
            <person name="Singh A."/>
            <person name="Wilkins M.J."/>
            <person name="Karaoz U."/>
            <person name="Brodie E.L."/>
            <person name="Williams K.H."/>
            <person name="Hubbard S.S."/>
            <person name="Banfield J.F."/>
        </authorList>
    </citation>
    <scope>NUCLEOTIDE SEQUENCE [LARGE SCALE GENOMIC DNA]</scope>
</reference>
<protein>
    <submittedName>
        <fullName evidence="5">Fe-S cluster assembly ATPase SufC</fullName>
    </submittedName>
</protein>
<evidence type="ECO:0000256" key="1">
    <source>
        <dbReference type="ARBA" id="ARBA00006216"/>
    </source>
</evidence>
<keyword evidence="3" id="KW-0067">ATP-binding</keyword>
<sequence>MYNTLTMLTLKNLSVSIGDKKILKKITYTFEPGKIYAIMGPNGSGKSTLAATVMGHPLYSVSSKSKIIFNKKNIDKLSPDERAKSGIFLSFQTPLSLSGITIYQFMRYALTGRMDPLEIRQKVQEFAKKLKISEDMLSRSLNDGFSGGEKKKMEVIQAAILDPQFVFFDEIDTGVDVDALATIAKFIKKMHSPEKTFVIITHYNRILKYLKPDRILVIKEGMLVKEGNWKLAQVIEKKGYDNL</sequence>
<dbReference type="CDD" id="cd03217">
    <property type="entry name" value="ABC_FeS_Assembly"/>
    <property type="match status" value="1"/>
</dbReference>
<evidence type="ECO:0000256" key="2">
    <source>
        <dbReference type="ARBA" id="ARBA00022741"/>
    </source>
</evidence>
<dbReference type="PANTHER" id="PTHR43204:SF1">
    <property type="entry name" value="ABC TRANSPORTER I FAMILY MEMBER 6, CHLOROPLASTIC"/>
    <property type="match status" value="1"/>
</dbReference>
<organism evidence="5 6">
    <name type="scientific">Candidatus Roizmanbacteria bacterium RIFCSPHIGHO2_01_FULL_39_24</name>
    <dbReference type="NCBI Taxonomy" id="1802032"/>
    <lineage>
        <taxon>Bacteria</taxon>
        <taxon>Candidatus Roizmaniibacteriota</taxon>
    </lineage>
</organism>
<dbReference type="NCBIfam" id="TIGR01978">
    <property type="entry name" value="sufC"/>
    <property type="match status" value="1"/>
</dbReference>
<dbReference type="InterPro" id="IPR027417">
    <property type="entry name" value="P-loop_NTPase"/>
</dbReference>
<proteinExistence type="inferred from homology"/>
<keyword evidence="2" id="KW-0547">Nucleotide-binding</keyword>
<gene>
    <name evidence="5" type="ORF">A2799_04060</name>
</gene>
<evidence type="ECO:0000256" key="3">
    <source>
        <dbReference type="ARBA" id="ARBA00022840"/>
    </source>
</evidence>
<dbReference type="InterPro" id="IPR010230">
    <property type="entry name" value="FeS-cluster_ATPase_SufC"/>
</dbReference>
<evidence type="ECO:0000259" key="4">
    <source>
        <dbReference type="PROSITE" id="PS50893"/>
    </source>
</evidence>
<dbReference type="Pfam" id="PF00005">
    <property type="entry name" value="ABC_tran"/>
    <property type="match status" value="1"/>
</dbReference>
<dbReference type="GO" id="GO:0016887">
    <property type="term" value="F:ATP hydrolysis activity"/>
    <property type="evidence" value="ECO:0007669"/>
    <property type="project" value="InterPro"/>
</dbReference>
<dbReference type="Gene3D" id="3.40.50.300">
    <property type="entry name" value="P-loop containing nucleotide triphosphate hydrolases"/>
    <property type="match status" value="1"/>
</dbReference>
<dbReference type="InterPro" id="IPR017871">
    <property type="entry name" value="ABC_transporter-like_CS"/>
</dbReference>
<dbReference type="PROSITE" id="PS00211">
    <property type="entry name" value="ABC_TRANSPORTER_1"/>
    <property type="match status" value="1"/>
</dbReference>
<comment type="similarity">
    <text evidence="1">Belongs to the ABC transporter superfamily. Ycf16 family.</text>
</comment>
<accession>A0A1F7GM35</accession>
<feature type="domain" description="ABC transporter" evidence="4">
    <location>
        <begin position="8"/>
        <end position="243"/>
    </location>
</feature>
<dbReference type="PANTHER" id="PTHR43204">
    <property type="entry name" value="ABC TRANSPORTER I FAMILY MEMBER 6, CHLOROPLASTIC"/>
    <property type="match status" value="1"/>
</dbReference>
<comment type="caution">
    <text evidence="5">The sequence shown here is derived from an EMBL/GenBank/DDBJ whole genome shotgun (WGS) entry which is preliminary data.</text>
</comment>
<evidence type="ECO:0000313" key="6">
    <source>
        <dbReference type="Proteomes" id="UP000176850"/>
    </source>
</evidence>
<dbReference type="InterPro" id="IPR003439">
    <property type="entry name" value="ABC_transporter-like_ATP-bd"/>
</dbReference>
<dbReference type="InterPro" id="IPR003593">
    <property type="entry name" value="AAA+_ATPase"/>
</dbReference>
<dbReference type="PROSITE" id="PS50893">
    <property type="entry name" value="ABC_TRANSPORTER_2"/>
    <property type="match status" value="1"/>
</dbReference>
<dbReference type="GO" id="GO:0005524">
    <property type="term" value="F:ATP binding"/>
    <property type="evidence" value="ECO:0007669"/>
    <property type="project" value="UniProtKB-KW"/>
</dbReference>
<dbReference type="EMBL" id="MFZH01000010">
    <property type="protein sequence ID" value="OGK19522.1"/>
    <property type="molecule type" value="Genomic_DNA"/>
</dbReference>
<dbReference type="SMART" id="SM00382">
    <property type="entry name" value="AAA"/>
    <property type="match status" value="1"/>
</dbReference>